<feature type="region of interest" description="Disordered" evidence="5">
    <location>
        <begin position="293"/>
        <end position="312"/>
    </location>
</feature>
<dbReference type="Gene3D" id="1.10.10.10">
    <property type="entry name" value="Winged helix-like DNA-binding domain superfamily/Winged helix DNA-binding domain"/>
    <property type="match status" value="1"/>
</dbReference>
<evidence type="ECO:0000313" key="7">
    <source>
        <dbReference type="EMBL" id="MBB3166483.1"/>
    </source>
</evidence>
<comment type="similarity">
    <text evidence="1">Belongs to the LysR transcriptional regulatory family.</text>
</comment>
<dbReference type="RefSeq" id="WP_077978104.1">
    <property type="nucleotide sequence ID" value="NZ_JAAXQR010000010.1"/>
</dbReference>
<evidence type="ECO:0000259" key="6">
    <source>
        <dbReference type="PROSITE" id="PS50931"/>
    </source>
</evidence>
<evidence type="ECO:0000256" key="2">
    <source>
        <dbReference type="ARBA" id="ARBA00023015"/>
    </source>
</evidence>
<keyword evidence="4" id="KW-0804">Transcription</keyword>
<accession>A0ABR6GJK7</accession>
<dbReference type="Gene3D" id="3.40.190.290">
    <property type="match status" value="1"/>
</dbReference>
<gene>
    <name evidence="7" type="ORF">FHS25_007000</name>
</gene>
<evidence type="ECO:0000256" key="1">
    <source>
        <dbReference type="ARBA" id="ARBA00009437"/>
    </source>
</evidence>
<keyword evidence="8" id="KW-1185">Reference proteome</keyword>
<dbReference type="PANTHER" id="PTHR30537">
    <property type="entry name" value="HTH-TYPE TRANSCRIPTIONAL REGULATOR"/>
    <property type="match status" value="1"/>
</dbReference>
<dbReference type="SUPFAM" id="SSF53850">
    <property type="entry name" value="Periplasmic binding protein-like II"/>
    <property type="match status" value="1"/>
</dbReference>
<dbReference type="InterPro" id="IPR005119">
    <property type="entry name" value="LysR_subst-bd"/>
</dbReference>
<dbReference type="EMBL" id="JACHXX010000018">
    <property type="protein sequence ID" value="MBB3166483.1"/>
    <property type="molecule type" value="Genomic_DNA"/>
</dbReference>
<dbReference type="CDD" id="cd08422">
    <property type="entry name" value="PBP2_CrgA_like"/>
    <property type="match status" value="1"/>
</dbReference>
<dbReference type="SUPFAM" id="SSF46785">
    <property type="entry name" value="Winged helix' DNA-binding domain"/>
    <property type="match status" value="1"/>
</dbReference>
<dbReference type="InterPro" id="IPR036388">
    <property type="entry name" value="WH-like_DNA-bd_sf"/>
</dbReference>
<name>A0ABR6GJK7_9HYPH</name>
<proteinExistence type="inferred from homology"/>
<evidence type="ECO:0000256" key="5">
    <source>
        <dbReference type="SAM" id="MobiDB-lite"/>
    </source>
</evidence>
<dbReference type="InterPro" id="IPR000847">
    <property type="entry name" value="LysR_HTH_N"/>
</dbReference>
<keyword evidence="3 7" id="KW-0238">DNA-binding</keyword>
<protein>
    <submittedName>
        <fullName evidence="7">DNA-binding transcriptional LysR family regulator</fullName>
    </submittedName>
</protein>
<reference evidence="7 8" key="1">
    <citation type="submission" date="2020-08" db="EMBL/GenBank/DDBJ databases">
        <title>Genomic Encyclopedia of Type Strains, Phase III (KMG-III): the genomes of soil and plant-associated and newly described type strains.</title>
        <authorList>
            <person name="Whitman W."/>
        </authorList>
    </citation>
    <scope>NUCLEOTIDE SEQUENCE [LARGE SCALE GENOMIC DNA]</scope>
    <source>
        <strain evidence="7 8">CECT 8280</strain>
    </source>
</reference>
<evidence type="ECO:0000256" key="3">
    <source>
        <dbReference type="ARBA" id="ARBA00023125"/>
    </source>
</evidence>
<dbReference type="Proteomes" id="UP000542811">
    <property type="component" value="Unassembled WGS sequence"/>
</dbReference>
<dbReference type="GO" id="GO:0003677">
    <property type="term" value="F:DNA binding"/>
    <property type="evidence" value="ECO:0007669"/>
    <property type="project" value="UniProtKB-KW"/>
</dbReference>
<evidence type="ECO:0000256" key="4">
    <source>
        <dbReference type="ARBA" id="ARBA00023163"/>
    </source>
</evidence>
<dbReference type="InterPro" id="IPR036390">
    <property type="entry name" value="WH_DNA-bd_sf"/>
</dbReference>
<comment type="caution">
    <text evidence="7">The sequence shown here is derived from an EMBL/GenBank/DDBJ whole genome shotgun (WGS) entry which is preliminary data.</text>
</comment>
<evidence type="ECO:0000313" key="8">
    <source>
        <dbReference type="Proteomes" id="UP000542811"/>
    </source>
</evidence>
<feature type="domain" description="HTH lysR-type" evidence="6">
    <location>
        <begin position="1"/>
        <end position="58"/>
    </location>
</feature>
<dbReference type="Pfam" id="PF00126">
    <property type="entry name" value="HTH_1"/>
    <property type="match status" value="1"/>
</dbReference>
<feature type="compositionally biased region" description="Polar residues" evidence="5">
    <location>
        <begin position="303"/>
        <end position="312"/>
    </location>
</feature>
<dbReference type="PANTHER" id="PTHR30537:SF5">
    <property type="entry name" value="HTH-TYPE TRANSCRIPTIONAL ACTIVATOR TTDR-RELATED"/>
    <property type="match status" value="1"/>
</dbReference>
<dbReference type="InterPro" id="IPR058163">
    <property type="entry name" value="LysR-type_TF_proteobact-type"/>
</dbReference>
<sequence>MDIEDLRAFVEVADSGGVSPAARRLGVSKSMVSRRLARLEIELGVQLLARTTRGAGLTEAGVTFRDFAAKTCTEIDIARETILPEGDLRGRLRVSVPLTSGPMHFASVLTEMARRHPQLQIHSEYSDHCVDLVAEGFDCAIRVGALRDSNVIAKRVGEIYFKLVASPDYIRVHGSPKSPGEIATHQALLGIEAWRFLEGDKIITVQPQGRFSSNNGAAIAKAAAEGLGIAWLPDCVTRTYLASGALVPIMTRFPLPVGDVHVVRPSSPHPPRKVRILSEFLIASFEKLRGASGAENRSRNLDHSPTSFNSSSGAELRLAINNSVSDDDAVRELQQPIHSAM</sequence>
<dbReference type="PROSITE" id="PS50931">
    <property type="entry name" value="HTH_LYSR"/>
    <property type="match status" value="1"/>
</dbReference>
<dbReference type="Pfam" id="PF03466">
    <property type="entry name" value="LysR_substrate"/>
    <property type="match status" value="1"/>
</dbReference>
<keyword evidence="2" id="KW-0805">Transcription regulation</keyword>
<organism evidence="7 8">
    <name type="scientific">Rhizobium laguerreae</name>
    <dbReference type="NCBI Taxonomy" id="1076926"/>
    <lineage>
        <taxon>Bacteria</taxon>
        <taxon>Pseudomonadati</taxon>
        <taxon>Pseudomonadota</taxon>
        <taxon>Alphaproteobacteria</taxon>
        <taxon>Hyphomicrobiales</taxon>
        <taxon>Rhizobiaceae</taxon>
        <taxon>Rhizobium/Agrobacterium group</taxon>
        <taxon>Rhizobium</taxon>
    </lineage>
</organism>